<accession>A0A381PPP3</accession>
<feature type="transmembrane region" description="Helical" evidence="1">
    <location>
        <begin position="136"/>
        <end position="159"/>
    </location>
</feature>
<feature type="transmembrane region" description="Helical" evidence="1">
    <location>
        <begin position="292"/>
        <end position="314"/>
    </location>
</feature>
<dbReference type="PANTHER" id="PTHR31061:SF24">
    <property type="entry name" value="LD22376P"/>
    <property type="match status" value="1"/>
</dbReference>
<feature type="transmembrane region" description="Helical" evidence="1">
    <location>
        <begin position="225"/>
        <end position="243"/>
    </location>
</feature>
<dbReference type="PANTHER" id="PTHR31061">
    <property type="entry name" value="LD22376P"/>
    <property type="match status" value="1"/>
</dbReference>
<feature type="transmembrane region" description="Helical" evidence="1">
    <location>
        <begin position="81"/>
        <end position="99"/>
    </location>
</feature>
<dbReference type="Pfam" id="PF07786">
    <property type="entry name" value="HGSNAT_cat"/>
    <property type="match status" value="1"/>
</dbReference>
<feature type="transmembrane region" description="Helical" evidence="1">
    <location>
        <begin position="249"/>
        <end position="271"/>
    </location>
</feature>
<feature type="domain" description="Heparan-alpha-glucosaminide N-acetyltransferase catalytic" evidence="2">
    <location>
        <begin position="4"/>
        <end position="148"/>
    </location>
</feature>
<reference evidence="3" key="1">
    <citation type="submission" date="2018-05" db="EMBL/GenBank/DDBJ databases">
        <authorList>
            <person name="Lanie J.A."/>
            <person name="Ng W.-L."/>
            <person name="Kazmierczak K.M."/>
            <person name="Andrzejewski T.M."/>
            <person name="Davidsen T.M."/>
            <person name="Wayne K.J."/>
            <person name="Tettelin H."/>
            <person name="Glass J.I."/>
            <person name="Rusch D."/>
            <person name="Podicherti R."/>
            <person name="Tsui H.-C.T."/>
            <person name="Winkler M.E."/>
        </authorList>
    </citation>
    <scope>NUCLEOTIDE SEQUENCE</scope>
</reference>
<keyword evidence="1" id="KW-1133">Transmembrane helix</keyword>
<gene>
    <name evidence="3" type="ORF">METZ01_LOCUS20297</name>
</gene>
<organism evidence="3">
    <name type="scientific">marine metagenome</name>
    <dbReference type="NCBI Taxonomy" id="408172"/>
    <lineage>
        <taxon>unclassified sequences</taxon>
        <taxon>metagenomes</taxon>
        <taxon>ecological metagenomes</taxon>
    </lineage>
</organism>
<feature type="transmembrane region" description="Helical" evidence="1">
    <location>
        <begin position="48"/>
        <end position="69"/>
    </location>
</feature>
<protein>
    <recommendedName>
        <fullName evidence="2">Heparan-alpha-glucosaminide N-acetyltransferase catalytic domain-containing protein</fullName>
    </recommendedName>
</protein>
<dbReference type="InterPro" id="IPR012429">
    <property type="entry name" value="HGSNAT_cat"/>
</dbReference>
<dbReference type="EMBL" id="UINC01001012">
    <property type="protein sequence ID" value="SUZ67443.1"/>
    <property type="molecule type" value="Genomic_DNA"/>
</dbReference>
<evidence type="ECO:0000259" key="2">
    <source>
        <dbReference type="Pfam" id="PF07786"/>
    </source>
</evidence>
<name>A0A381PPP3_9ZZZZ</name>
<keyword evidence="1" id="KW-0812">Transmembrane</keyword>
<evidence type="ECO:0000256" key="1">
    <source>
        <dbReference type="SAM" id="Phobius"/>
    </source>
</evidence>
<sequence>MKGRLLSIDVLRGLTIIFMIIVNQPGSWDHVYAPLRHAKWNGLTPTDYIFPMFLFIVGVSIVLSMSKKLNSVDKSSLIKKILWRTFKIYLVGLFLWIWPAFDLGSIRWTGVLQRISVVFLFCGLIYLFFKQKQQVYIAATILILYWIIMVFAPVPGIGVPDLSIPERNWAHYIDSLYLPGVMWQGTWDPEGILSTFPSIVTGIFGLIAGGILVSKKEIKDKLINLFLVGVILVFIGDAISWSFPVNKNLWSTSYTCLMGGMSFLLTAAFVYTIDVLGYKKFKFAHVFGVNSIFCYVLAGVLSSIFYSNYFLGFYPNDEFFNLITGLGIPDKLVSFMYAVIYVIIIFLPAYILFKKKIFIKL</sequence>
<feature type="transmembrane region" description="Helical" evidence="1">
    <location>
        <begin position="111"/>
        <end position="129"/>
    </location>
</feature>
<keyword evidence="1" id="KW-0472">Membrane</keyword>
<feature type="transmembrane region" description="Helical" evidence="1">
    <location>
        <begin position="334"/>
        <end position="353"/>
    </location>
</feature>
<proteinExistence type="predicted"/>
<feature type="transmembrane region" description="Helical" evidence="1">
    <location>
        <begin position="10"/>
        <end position="28"/>
    </location>
</feature>
<evidence type="ECO:0000313" key="3">
    <source>
        <dbReference type="EMBL" id="SUZ67443.1"/>
    </source>
</evidence>
<dbReference type="AlphaFoldDB" id="A0A381PPP3"/>
<feature type="transmembrane region" description="Helical" evidence="1">
    <location>
        <begin position="192"/>
        <end position="213"/>
    </location>
</feature>